<dbReference type="Proteomes" id="UP000190274">
    <property type="component" value="Chromosome G"/>
</dbReference>
<reference evidence="3" key="1">
    <citation type="submission" date="2016-03" db="EMBL/GenBank/DDBJ databases">
        <authorList>
            <person name="Devillers H."/>
        </authorList>
    </citation>
    <scope>NUCLEOTIDE SEQUENCE [LARGE SCALE GENOMIC DNA]</scope>
</reference>
<evidence type="ECO:0000313" key="2">
    <source>
        <dbReference type="EMBL" id="SCU95178.1"/>
    </source>
</evidence>
<evidence type="ECO:0000313" key="3">
    <source>
        <dbReference type="Proteomes" id="UP000190274"/>
    </source>
</evidence>
<keyword evidence="3" id="KW-1185">Reference proteome</keyword>
<name>A0A1G4JW33_9SACH</name>
<feature type="transmembrane region" description="Helical" evidence="1">
    <location>
        <begin position="110"/>
        <end position="131"/>
    </location>
</feature>
<accession>A0A1G4JW33</accession>
<organism evidence="2 3">
    <name type="scientific">Lachancea dasiensis</name>
    <dbReference type="NCBI Taxonomy" id="1072105"/>
    <lineage>
        <taxon>Eukaryota</taxon>
        <taxon>Fungi</taxon>
        <taxon>Dikarya</taxon>
        <taxon>Ascomycota</taxon>
        <taxon>Saccharomycotina</taxon>
        <taxon>Saccharomycetes</taxon>
        <taxon>Saccharomycetales</taxon>
        <taxon>Saccharomycetaceae</taxon>
        <taxon>Lachancea</taxon>
    </lineage>
</organism>
<dbReference type="EMBL" id="LT598457">
    <property type="protein sequence ID" value="SCU95178.1"/>
    <property type="molecule type" value="Genomic_DNA"/>
</dbReference>
<evidence type="ECO:0000256" key="1">
    <source>
        <dbReference type="SAM" id="Phobius"/>
    </source>
</evidence>
<keyword evidence="1" id="KW-0812">Transmembrane</keyword>
<gene>
    <name evidence="2" type="ORF">LADA_0G14048G</name>
</gene>
<sequence length="150" mass="17279">MTRPAVQTIQQPRVSCLIVRAQSSPRFVKTTARCPRYGHNLEPIEADRGRLISSRSSFKYSALKVRCLPKELGIQDGRPTTADAGLFQIIKKRRRLRLRYLTVRLGVKRCVFFTLLLCSYVSSIMLMLNILRHTPPCQEHKFGFTPYLLL</sequence>
<proteinExistence type="predicted"/>
<protein>
    <submittedName>
        <fullName evidence="2">LADA_0G14048g1_1</fullName>
    </submittedName>
</protein>
<keyword evidence="1" id="KW-0472">Membrane</keyword>
<keyword evidence="1" id="KW-1133">Transmembrane helix</keyword>
<dbReference type="AlphaFoldDB" id="A0A1G4JW33"/>